<dbReference type="InterPro" id="IPR029063">
    <property type="entry name" value="SAM-dependent_MTases_sf"/>
</dbReference>
<dbReference type="Proteomes" id="UP000201169">
    <property type="component" value="Chromosome"/>
</dbReference>
<proteinExistence type="inferred from homology"/>
<dbReference type="Gene3D" id="3.40.50.20">
    <property type="match status" value="1"/>
</dbReference>
<dbReference type="RefSeq" id="WP_245807396.1">
    <property type="nucleotide sequence ID" value="NZ_CP022347.1"/>
</dbReference>
<evidence type="ECO:0000259" key="3">
    <source>
        <dbReference type="Pfam" id="PF13649"/>
    </source>
</evidence>
<evidence type="ECO:0000256" key="2">
    <source>
        <dbReference type="PIRSR" id="PIRSR620019-2"/>
    </source>
</evidence>
<dbReference type="Gene3D" id="3.40.50.150">
    <property type="entry name" value="Vaccinia Virus protein VP39"/>
    <property type="match status" value="1"/>
</dbReference>
<feature type="binding site" evidence="2">
    <location>
        <position position="68"/>
    </location>
    <ligand>
        <name>substrate</name>
    </ligand>
</feature>
<keyword evidence="5" id="KW-0808">Transferase</keyword>
<dbReference type="InterPro" id="IPR050179">
    <property type="entry name" value="Trans_hexapeptide_repeat"/>
</dbReference>
<evidence type="ECO:0000256" key="1">
    <source>
        <dbReference type="ARBA" id="ARBA00007274"/>
    </source>
</evidence>
<keyword evidence="5" id="KW-0489">Methyltransferase</keyword>
<dbReference type="PANTHER" id="PTHR43300:SF7">
    <property type="entry name" value="UDP-N-ACETYLBACILLOSAMINE N-ACETYLTRANSFERASE"/>
    <property type="match status" value="1"/>
</dbReference>
<comment type="similarity">
    <text evidence="1">Belongs to the transferase hexapeptide repeat family.</text>
</comment>
<organism evidence="5 6">
    <name type="scientific">Campylobacter avium LMG 24591</name>
    <dbReference type="NCBI Taxonomy" id="522484"/>
    <lineage>
        <taxon>Bacteria</taxon>
        <taxon>Pseudomonadati</taxon>
        <taxon>Campylobacterota</taxon>
        <taxon>Epsilonproteobacteria</taxon>
        <taxon>Campylobacterales</taxon>
        <taxon>Campylobacteraceae</taxon>
        <taxon>Campylobacter</taxon>
    </lineage>
</organism>
<dbReference type="InterPro" id="IPR041561">
    <property type="entry name" value="PglD_N"/>
</dbReference>
<dbReference type="CDD" id="cd03360">
    <property type="entry name" value="LbH_AT_putative"/>
    <property type="match status" value="1"/>
</dbReference>
<dbReference type="SUPFAM" id="SSF51161">
    <property type="entry name" value="Trimeric LpxA-like enzymes"/>
    <property type="match status" value="1"/>
</dbReference>
<accession>A0A222MYP0</accession>
<dbReference type="GO" id="GO:0008168">
    <property type="term" value="F:methyltransferase activity"/>
    <property type="evidence" value="ECO:0007669"/>
    <property type="project" value="UniProtKB-KW"/>
</dbReference>
<evidence type="ECO:0000259" key="4">
    <source>
        <dbReference type="Pfam" id="PF17836"/>
    </source>
</evidence>
<feature type="domain" description="PglD N-terminal" evidence="4">
    <location>
        <begin position="5"/>
        <end position="71"/>
    </location>
</feature>
<evidence type="ECO:0000313" key="6">
    <source>
        <dbReference type="Proteomes" id="UP000201169"/>
    </source>
</evidence>
<dbReference type="Pfam" id="PF13649">
    <property type="entry name" value="Methyltransf_25"/>
    <property type="match status" value="1"/>
</dbReference>
<protein>
    <submittedName>
        <fullName evidence="5">SAM-dependent methyltransferase</fullName>
    </submittedName>
</protein>
<gene>
    <name evidence="5" type="ORF">CAV_1222</name>
</gene>
<feature type="domain" description="Methyltransferase" evidence="3">
    <location>
        <begin position="275"/>
        <end position="374"/>
    </location>
</feature>
<keyword evidence="6" id="KW-1185">Reference proteome</keyword>
<dbReference type="SUPFAM" id="SSF53335">
    <property type="entry name" value="S-adenosyl-L-methionine-dependent methyltransferases"/>
    <property type="match status" value="1"/>
</dbReference>
<name>A0A222MYP0_9BACT</name>
<dbReference type="InterPro" id="IPR041698">
    <property type="entry name" value="Methyltransf_25"/>
</dbReference>
<dbReference type="Pfam" id="PF17836">
    <property type="entry name" value="PglD_N"/>
    <property type="match status" value="1"/>
</dbReference>
<dbReference type="KEGG" id="cavi:CAV_1222"/>
<dbReference type="Gene3D" id="2.160.10.10">
    <property type="entry name" value="Hexapeptide repeat proteins"/>
    <property type="match status" value="1"/>
</dbReference>
<evidence type="ECO:0000313" key="5">
    <source>
        <dbReference type="EMBL" id="ASQ30848.1"/>
    </source>
</evidence>
<dbReference type="InterPro" id="IPR011004">
    <property type="entry name" value="Trimer_LpxA-like_sf"/>
</dbReference>
<dbReference type="GO" id="GO:0032259">
    <property type="term" value="P:methylation"/>
    <property type="evidence" value="ECO:0007669"/>
    <property type="project" value="UniProtKB-KW"/>
</dbReference>
<dbReference type="EMBL" id="CP022347">
    <property type="protein sequence ID" value="ASQ30848.1"/>
    <property type="molecule type" value="Genomic_DNA"/>
</dbReference>
<sequence length="458" mass="51674">MKDEILIIGAGGHALSCVDVIESEARFKIAGFVDNEANKTGLDYEILGNDDELKSLRKKYKFAFLAIGQTKSANPRIRLFEKLKSLDFIMPTIISPRAYISKYAQIDSEASIIMHNVLVNAGAKVGKACILNTNSLLEHGCVVEDFSHISTCAVVNGDCVVKRASFVGSNTNLKHGQILGENSIFYKDKFYTGGGLNFSYLFSCLFSHFFLPNHKGHTMKKFVSNAEISNNEGTNAEIWQNIFENKEWGKYPSETLIRFIARNFYNVSDRKAINILELGLGTGTNLWFCAREGFTVSGIEWSKAGVDRFLKRMDDEGLKDRIKDIKIGDYYTMLDEFEDESFDCFIDSYSLAYNDFKKTQDIIKKAVKKLKKGGKFLSITPSFNNLGFYKDESLPYHSCKPTEGCDAFTGLIRYCDDEDIKKLYNGDNFKITSISLINTKENNKPLTELYIIQGEKDA</sequence>
<feature type="binding site" evidence="2">
    <location>
        <position position="148"/>
    </location>
    <ligand>
        <name>acetyl-CoA</name>
        <dbReference type="ChEBI" id="CHEBI:57288"/>
    </ligand>
</feature>
<dbReference type="AlphaFoldDB" id="A0A222MYP0"/>
<dbReference type="PANTHER" id="PTHR43300">
    <property type="entry name" value="ACETYLTRANSFERASE"/>
    <property type="match status" value="1"/>
</dbReference>
<reference evidence="5 6" key="1">
    <citation type="submission" date="2017-07" db="EMBL/GenBank/DDBJ databases">
        <title>Analysis of two Campylobacter avium genomes and identification of a novel hippuricase gene.</title>
        <authorList>
            <person name="Miller W.G."/>
            <person name="Chapman M.H."/>
            <person name="Yee E."/>
            <person name="Revez J."/>
            <person name="Bono J.L."/>
            <person name="Rossi M."/>
        </authorList>
    </citation>
    <scope>NUCLEOTIDE SEQUENCE [LARGE SCALE GENOMIC DNA]</scope>
    <source>
        <strain evidence="5 6">LMG 24591</strain>
    </source>
</reference>
<dbReference type="InterPro" id="IPR020019">
    <property type="entry name" value="AcTrfase_PglD-like"/>
</dbReference>